<dbReference type="AlphaFoldDB" id="A0A2T2WTJ9"/>
<evidence type="ECO:0000313" key="1">
    <source>
        <dbReference type="EMBL" id="PSR25513.1"/>
    </source>
</evidence>
<reference evidence="1 2" key="1">
    <citation type="journal article" date="2014" name="BMC Genomics">
        <title>Comparison of environmental and isolate Sulfobacillus genomes reveals diverse carbon, sulfur, nitrogen, and hydrogen metabolisms.</title>
        <authorList>
            <person name="Justice N.B."/>
            <person name="Norman A."/>
            <person name="Brown C.T."/>
            <person name="Singh A."/>
            <person name="Thomas B.C."/>
            <person name="Banfield J.F."/>
        </authorList>
    </citation>
    <scope>NUCLEOTIDE SEQUENCE [LARGE SCALE GENOMIC DNA]</scope>
    <source>
        <strain evidence="1">AMDSBA1</strain>
    </source>
</reference>
<dbReference type="Proteomes" id="UP000242699">
    <property type="component" value="Unassembled WGS sequence"/>
</dbReference>
<gene>
    <name evidence="1" type="ORF">C7B43_16510</name>
</gene>
<dbReference type="EMBL" id="PXYT01000053">
    <property type="protein sequence ID" value="PSR25513.1"/>
    <property type="molecule type" value="Genomic_DNA"/>
</dbReference>
<organism evidence="1 2">
    <name type="scientific">Sulfobacillus benefaciens</name>
    <dbReference type="NCBI Taxonomy" id="453960"/>
    <lineage>
        <taxon>Bacteria</taxon>
        <taxon>Bacillati</taxon>
        <taxon>Bacillota</taxon>
        <taxon>Clostridia</taxon>
        <taxon>Eubacteriales</taxon>
        <taxon>Clostridiales Family XVII. Incertae Sedis</taxon>
        <taxon>Sulfobacillus</taxon>
    </lineage>
</organism>
<name>A0A2T2WTJ9_9FIRM</name>
<protein>
    <submittedName>
        <fullName evidence="1">Uncharacterized protein</fullName>
    </submittedName>
</protein>
<comment type="caution">
    <text evidence="1">The sequence shown here is derived from an EMBL/GenBank/DDBJ whole genome shotgun (WGS) entry which is preliminary data.</text>
</comment>
<evidence type="ECO:0000313" key="2">
    <source>
        <dbReference type="Proteomes" id="UP000242699"/>
    </source>
</evidence>
<sequence>MRQWRTTTTIICEVPFDHDFHRFAVYNAVNDQFLGWITPVDRADMHAIIRSLDNGADFIHNQGGDGSVHTRELSRW</sequence>
<accession>A0A2T2WTJ9</accession>
<proteinExistence type="predicted"/>